<dbReference type="AlphaFoldDB" id="A0A6H5J414"/>
<feature type="coiled-coil region" evidence="1">
    <location>
        <begin position="488"/>
        <end position="539"/>
    </location>
</feature>
<feature type="region of interest" description="Disordered" evidence="2">
    <location>
        <begin position="264"/>
        <end position="303"/>
    </location>
</feature>
<sequence length="604" mass="68599">MRQVCEGLWDALFPVEREYYRKDVHRSSRTPLAANHRYASRHYDKLPVLPSLIIGDKPVLKLFLFNIPKRQNRAELLHLLHSVVQEGFEISSIDRRGNNTTCKITCSNLVVSLKLQAAALLNKLEVGFFKKERGSYAPCKARIKPEYKSLVSTIPRVSDEEKFSKEVAAHPLITNTPALACLFQYLDNTTSFNLACALDNHPTATILLFANHFDVSWPLYSVSDAITSFESHFSKYKPRSFLCNDPKVTLTNDQAARALRAMRGNGCSRGDEDADASESADESADESASESESEDASEDKKKKPKLMYLKKNMRKLLVLPCSAPTYSDLRMYWAVPNSRSCSYVVLREEITHGPRPGYIIHEEPSPRPTRKYPFYSIELTSKTGDTPPTPGETEKPSPSSEDETKVPDTEGQSQQEATTAQEEDIAWAEVTAKLQEVRQRYCKVREDEGKALSQCADFVRKYRAVRAEIKEVWAEKVDAYRQERTAVHELLRARAEKKEIDRQRAERLEKAKQQAAASEKQLKEAAAKAREEMLKARKAYEMSIKEVQFTDTTVSKPTHGPDGRVYKCSMCGTLGVRRPAECPAQEYHYVSNYLEKNFPEKKED</sequence>
<protein>
    <submittedName>
        <fullName evidence="3">Uncharacterized protein</fullName>
    </submittedName>
</protein>
<gene>
    <name evidence="3" type="ORF">TBRA_LOCUS14507</name>
</gene>
<organism evidence="3 4">
    <name type="scientific">Trichogramma brassicae</name>
    <dbReference type="NCBI Taxonomy" id="86971"/>
    <lineage>
        <taxon>Eukaryota</taxon>
        <taxon>Metazoa</taxon>
        <taxon>Ecdysozoa</taxon>
        <taxon>Arthropoda</taxon>
        <taxon>Hexapoda</taxon>
        <taxon>Insecta</taxon>
        <taxon>Pterygota</taxon>
        <taxon>Neoptera</taxon>
        <taxon>Endopterygota</taxon>
        <taxon>Hymenoptera</taxon>
        <taxon>Apocrita</taxon>
        <taxon>Proctotrupomorpha</taxon>
        <taxon>Chalcidoidea</taxon>
        <taxon>Trichogrammatidae</taxon>
        <taxon>Trichogramma</taxon>
    </lineage>
</organism>
<feature type="region of interest" description="Disordered" evidence="2">
    <location>
        <begin position="379"/>
        <end position="422"/>
    </location>
</feature>
<dbReference type="EMBL" id="CADCXV010001239">
    <property type="protein sequence ID" value="CAB0042919.1"/>
    <property type="molecule type" value="Genomic_DNA"/>
</dbReference>
<feature type="compositionally biased region" description="Low complexity" evidence="2">
    <location>
        <begin position="409"/>
        <end position="420"/>
    </location>
</feature>
<evidence type="ECO:0000313" key="3">
    <source>
        <dbReference type="EMBL" id="CAB0042919.1"/>
    </source>
</evidence>
<accession>A0A6H5J414</accession>
<reference evidence="3 4" key="1">
    <citation type="submission" date="2020-02" db="EMBL/GenBank/DDBJ databases">
        <authorList>
            <person name="Ferguson B K."/>
        </authorList>
    </citation>
    <scope>NUCLEOTIDE SEQUENCE [LARGE SCALE GENOMIC DNA]</scope>
</reference>
<evidence type="ECO:0000256" key="2">
    <source>
        <dbReference type="SAM" id="MobiDB-lite"/>
    </source>
</evidence>
<name>A0A6H5J414_9HYME</name>
<evidence type="ECO:0000313" key="4">
    <source>
        <dbReference type="Proteomes" id="UP000479190"/>
    </source>
</evidence>
<keyword evidence="1" id="KW-0175">Coiled coil</keyword>
<evidence type="ECO:0000256" key="1">
    <source>
        <dbReference type="SAM" id="Coils"/>
    </source>
</evidence>
<proteinExistence type="predicted"/>
<keyword evidence="4" id="KW-1185">Reference proteome</keyword>
<feature type="compositionally biased region" description="Acidic residues" evidence="2">
    <location>
        <begin position="272"/>
        <end position="297"/>
    </location>
</feature>
<dbReference type="Proteomes" id="UP000479190">
    <property type="component" value="Unassembled WGS sequence"/>
</dbReference>